<dbReference type="GO" id="GO:0005789">
    <property type="term" value="C:endoplasmic reticulum membrane"/>
    <property type="evidence" value="ECO:0007669"/>
    <property type="project" value="UniProtKB-SubCell"/>
</dbReference>
<keyword evidence="9" id="KW-1185">Reference proteome</keyword>
<keyword evidence="3" id="KW-0813">Transport</keyword>
<dbReference type="GO" id="GO:0016192">
    <property type="term" value="P:vesicle-mediated transport"/>
    <property type="evidence" value="ECO:0007669"/>
    <property type="project" value="UniProtKB-KW"/>
</dbReference>
<evidence type="ECO:0000256" key="5">
    <source>
        <dbReference type="ARBA" id="ARBA00022892"/>
    </source>
</evidence>
<feature type="non-terminal residue" evidence="8">
    <location>
        <position position="80"/>
    </location>
</feature>
<dbReference type="GO" id="GO:0012507">
    <property type="term" value="C:ER to Golgi transport vesicle membrane"/>
    <property type="evidence" value="ECO:0007669"/>
    <property type="project" value="TreeGrafter"/>
</dbReference>
<evidence type="ECO:0000259" key="7">
    <source>
        <dbReference type="Pfam" id="PF12931"/>
    </source>
</evidence>
<dbReference type="PANTHER" id="PTHR13402">
    <property type="entry name" value="RGPR-RELATED"/>
    <property type="match status" value="1"/>
</dbReference>
<evidence type="ECO:0000256" key="1">
    <source>
        <dbReference type="ARBA" id="ARBA00004406"/>
    </source>
</evidence>
<dbReference type="PANTHER" id="PTHR13402:SF11">
    <property type="entry name" value="PROTEIN TRANSPORT PROTEIN SEC16B"/>
    <property type="match status" value="1"/>
</dbReference>
<gene>
    <name evidence="8" type="ORF">AB205_0154480</name>
</gene>
<comment type="similarity">
    <text evidence="2">Belongs to the SEC16 family.</text>
</comment>
<feature type="chain" id="PRO_5013722104" description="Sec16 Sec23-binding domain-containing protein" evidence="6">
    <location>
        <begin position="20"/>
        <end position="80"/>
    </location>
</feature>
<dbReference type="GO" id="GO:0007030">
    <property type="term" value="P:Golgi organization"/>
    <property type="evidence" value="ECO:0007669"/>
    <property type="project" value="TreeGrafter"/>
</dbReference>
<proteinExistence type="inferred from homology"/>
<dbReference type="Proteomes" id="UP000228934">
    <property type="component" value="Unassembled WGS sequence"/>
</dbReference>
<reference evidence="9" key="1">
    <citation type="journal article" date="2017" name="Nat. Commun.">
        <title>The North American bullfrog draft genome provides insight into hormonal regulation of long noncoding RNA.</title>
        <authorList>
            <person name="Hammond S.A."/>
            <person name="Warren R.L."/>
            <person name="Vandervalk B.P."/>
            <person name="Kucuk E."/>
            <person name="Khan H."/>
            <person name="Gibb E.A."/>
            <person name="Pandoh P."/>
            <person name="Kirk H."/>
            <person name="Zhao Y."/>
            <person name="Jones M."/>
            <person name="Mungall A.J."/>
            <person name="Coope R."/>
            <person name="Pleasance S."/>
            <person name="Moore R.A."/>
            <person name="Holt R.A."/>
            <person name="Round J.M."/>
            <person name="Ohora S."/>
            <person name="Walle B.V."/>
            <person name="Veldhoen N."/>
            <person name="Helbing C.C."/>
            <person name="Birol I."/>
        </authorList>
    </citation>
    <scope>NUCLEOTIDE SEQUENCE [LARGE SCALE GENOMIC DNA]</scope>
</reference>
<feature type="signal peptide" evidence="6">
    <location>
        <begin position="1"/>
        <end position="19"/>
    </location>
</feature>
<evidence type="ECO:0000256" key="3">
    <source>
        <dbReference type="ARBA" id="ARBA00022448"/>
    </source>
</evidence>
<dbReference type="AlphaFoldDB" id="A0A2G9Q9P5"/>
<dbReference type="GO" id="GO:0070971">
    <property type="term" value="C:endoplasmic reticulum exit site"/>
    <property type="evidence" value="ECO:0007669"/>
    <property type="project" value="TreeGrafter"/>
</dbReference>
<dbReference type="GO" id="GO:0070973">
    <property type="term" value="P:protein localization to endoplasmic reticulum exit site"/>
    <property type="evidence" value="ECO:0007669"/>
    <property type="project" value="TreeGrafter"/>
</dbReference>
<dbReference type="Gene3D" id="1.25.40.1030">
    <property type="match status" value="1"/>
</dbReference>
<dbReference type="InterPro" id="IPR024298">
    <property type="entry name" value="Sec16_Sec23-bd"/>
</dbReference>
<keyword evidence="4" id="KW-0256">Endoplasmic reticulum</keyword>
<comment type="subcellular location">
    <subcellularLocation>
        <location evidence="1">Endoplasmic reticulum membrane</location>
        <topology evidence="1">Peripheral membrane protein</topology>
    </subcellularLocation>
</comment>
<evidence type="ECO:0000256" key="6">
    <source>
        <dbReference type="SAM" id="SignalP"/>
    </source>
</evidence>
<organism evidence="8 9">
    <name type="scientific">Aquarana catesbeiana</name>
    <name type="common">American bullfrog</name>
    <name type="synonym">Rana catesbeiana</name>
    <dbReference type="NCBI Taxonomy" id="8400"/>
    <lineage>
        <taxon>Eukaryota</taxon>
        <taxon>Metazoa</taxon>
        <taxon>Chordata</taxon>
        <taxon>Craniata</taxon>
        <taxon>Vertebrata</taxon>
        <taxon>Euteleostomi</taxon>
        <taxon>Amphibia</taxon>
        <taxon>Batrachia</taxon>
        <taxon>Anura</taxon>
        <taxon>Neobatrachia</taxon>
        <taxon>Ranoidea</taxon>
        <taxon>Ranidae</taxon>
        <taxon>Aquarana</taxon>
    </lineage>
</organism>
<evidence type="ECO:0000256" key="2">
    <source>
        <dbReference type="ARBA" id="ARBA00005927"/>
    </source>
</evidence>
<dbReference type="Pfam" id="PF12931">
    <property type="entry name" value="TPR_Sec16"/>
    <property type="match status" value="1"/>
</dbReference>
<accession>A0A2G9Q9P5</accession>
<name>A0A2G9Q9P5_AQUCT</name>
<feature type="domain" description="Sec16 Sec23-binding" evidence="7">
    <location>
        <begin position="18"/>
        <end position="77"/>
    </location>
</feature>
<keyword evidence="6" id="KW-0732">Signal</keyword>
<dbReference type="EMBL" id="KZ060826">
    <property type="protein sequence ID" value="PIO11763.1"/>
    <property type="molecule type" value="Genomic_DNA"/>
</dbReference>
<evidence type="ECO:0000313" key="9">
    <source>
        <dbReference type="Proteomes" id="UP000228934"/>
    </source>
</evidence>
<dbReference type="OrthoDB" id="8918678at2759"/>
<evidence type="ECO:0000256" key="4">
    <source>
        <dbReference type="ARBA" id="ARBA00022824"/>
    </source>
</evidence>
<keyword evidence="5" id="KW-0931">ER-Golgi transport</keyword>
<protein>
    <recommendedName>
        <fullName evidence="7">Sec16 Sec23-binding domain-containing protein</fullName>
    </recommendedName>
</protein>
<evidence type="ECO:0000313" key="8">
    <source>
        <dbReference type="EMBL" id="PIO11763.1"/>
    </source>
</evidence>
<sequence>MQLDLSSVFLLIGFVLCNTQEALDWAMKSQLWGHALFLSSKMDPRTYSWVMARFTSTLAPNDPLQTLFQLMAGRIPQAAT</sequence>